<name>A0A2H3DBP4_ARMGA</name>
<sequence length="238" mass="27590">MNIVANVSLTKPFALSTAVSGCVNSVVSRRLEDKMETVMEQVEDLMDNYHVNYNVKYLDDFVSKSVKAEFEALRMELWKTSNIYREVLCVVAQQRPDWDIALIKAEGLQTLSTEMPLSMDDLYKILNKSFWIETVSTASLHKQMPVHNKFLQAHQNFYNVHRLLKDQEGYRVKDSGKPLDLEKKIHMNMIPGAESINILDLNPIIKIHMPELYLEEKVEKELQWQAIVRMRAYKVGKG</sequence>
<dbReference type="Proteomes" id="UP000217790">
    <property type="component" value="Unassembled WGS sequence"/>
</dbReference>
<evidence type="ECO:0000313" key="1">
    <source>
        <dbReference type="EMBL" id="PBK92655.1"/>
    </source>
</evidence>
<dbReference type="InParanoid" id="A0A2H3DBP4"/>
<protein>
    <submittedName>
        <fullName evidence="1">Uncharacterized protein</fullName>
    </submittedName>
</protein>
<accession>A0A2H3DBP4</accession>
<reference evidence="2" key="1">
    <citation type="journal article" date="2017" name="Nat. Ecol. Evol.">
        <title>Genome expansion and lineage-specific genetic innovations in the forest pathogenic fungi Armillaria.</title>
        <authorList>
            <person name="Sipos G."/>
            <person name="Prasanna A.N."/>
            <person name="Walter M.C."/>
            <person name="O'Connor E."/>
            <person name="Balint B."/>
            <person name="Krizsan K."/>
            <person name="Kiss B."/>
            <person name="Hess J."/>
            <person name="Varga T."/>
            <person name="Slot J."/>
            <person name="Riley R."/>
            <person name="Boka B."/>
            <person name="Rigling D."/>
            <person name="Barry K."/>
            <person name="Lee J."/>
            <person name="Mihaltcheva S."/>
            <person name="LaButti K."/>
            <person name="Lipzen A."/>
            <person name="Waldron R."/>
            <person name="Moloney N.M."/>
            <person name="Sperisen C."/>
            <person name="Kredics L."/>
            <person name="Vagvoelgyi C."/>
            <person name="Patrignani A."/>
            <person name="Fitzpatrick D."/>
            <person name="Nagy I."/>
            <person name="Doyle S."/>
            <person name="Anderson J.B."/>
            <person name="Grigoriev I.V."/>
            <person name="Gueldener U."/>
            <person name="Muensterkoetter M."/>
            <person name="Nagy L.G."/>
        </authorList>
    </citation>
    <scope>NUCLEOTIDE SEQUENCE [LARGE SCALE GENOMIC DNA]</scope>
    <source>
        <strain evidence="2">Ar21-2</strain>
    </source>
</reference>
<keyword evidence="2" id="KW-1185">Reference proteome</keyword>
<evidence type="ECO:0000313" key="2">
    <source>
        <dbReference type="Proteomes" id="UP000217790"/>
    </source>
</evidence>
<dbReference type="EMBL" id="KZ293658">
    <property type="protein sequence ID" value="PBK92655.1"/>
    <property type="molecule type" value="Genomic_DNA"/>
</dbReference>
<gene>
    <name evidence="1" type="ORF">ARMGADRAFT_1030891</name>
</gene>
<dbReference type="OrthoDB" id="3109335at2759"/>
<proteinExistence type="predicted"/>
<organism evidence="1 2">
    <name type="scientific">Armillaria gallica</name>
    <name type="common">Bulbous honey fungus</name>
    <name type="synonym">Armillaria bulbosa</name>
    <dbReference type="NCBI Taxonomy" id="47427"/>
    <lineage>
        <taxon>Eukaryota</taxon>
        <taxon>Fungi</taxon>
        <taxon>Dikarya</taxon>
        <taxon>Basidiomycota</taxon>
        <taxon>Agaricomycotina</taxon>
        <taxon>Agaricomycetes</taxon>
        <taxon>Agaricomycetidae</taxon>
        <taxon>Agaricales</taxon>
        <taxon>Marasmiineae</taxon>
        <taxon>Physalacriaceae</taxon>
        <taxon>Armillaria</taxon>
    </lineage>
</organism>
<dbReference type="AlphaFoldDB" id="A0A2H3DBP4"/>
<dbReference type="OMA" id="ESEMEMY"/>